<dbReference type="PANTHER" id="PTHR45937">
    <property type="entry name" value="ASPARAGINE SYNTHETASE DOMAIN-CONTAINING PROTEIN 1"/>
    <property type="match status" value="1"/>
</dbReference>
<sequence length="586" mass="66685">MCGIFLILSRLISNLPPHKLHKAITLETENELARRGPDFQGKLEKDDIKLLSSVLHLRGKSLVEQPQSKDHIWFAWNGEVFGANIYGSTDYDLNANDTIQILDKLLTNNPLQVFSQIEGPFAFIVIDWIEEAIWFGRDFLGRRSLMIYQENNVLQIGSIGLGEEVPTGGIFKISLRESRCEHIAWLYPGLNSPSSLRFSNEENFDEKISNETFESILSKSVQKRVIGYGDIGILFSGGIDSTIIAALANRFLPENSPIYLLNVAFTSEAPDRETALQSYHELQSACPSRNFLLICINASQSDIDAARDHIIQLLATNDTRMDFSIGTALYFASKGEGILESTGEFINFPGKILLSGSGADEILGGYSRYRSNFLQYLEEGVIREMSLDLDRIWHRNLGRDDRVTATHGRELRFPFLDTYLWRFLSKLPLKEVCRFDVPHMDKWILRELAKNIGIPNAGVLKKRAIQFGTRIAQLCNIAECGSNRKAKGWIGIENDRQSQLESEVEWASLRLILKYLENSTEDLERSIKKLLSPDIKSKEKRHIMRVYLGDYIQIMKEISIESTVFQIRNYDIANLPNFGVNLEKYN</sequence>
<dbReference type="Gene3D" id="3.60.20.10">
    <property type="entry name" value="Glutamine Phosphoribosylpyrophosphate, subunit 1, domain 1"/>
    <property type="match status" value="1"/>
</dbReference>
<evidence type="ECO:0000256" key="2">
    <source>
        <dbReference type="ARBA" id="ARBA00022888"/>
    </source>
</evidence>
<dbReference type="InterPro" id="IPR014729">
    <property type="entry name" value="Rossmann-like_a/b/a_fold"/>
</dbReference>
<organism evidence="5 6">
    <name type="scientific">Blepharisma stoltei</name>
    <dbReference type="NCBI Taxonomy" id="1481888"/>
    <lineage>
        <taxon>Eukaryota</taxon>
        <taxon>Sar</taxon>
        <taxon>Alveolata</taxon>
        <taxon>Ciliophora</taxon>
        <taxon>Postciliodesmatophora</taxon>
        <taxon>Heterotrichea</taxon>
        <taxon>Heterotrichida</taxon>
        <taxon>Blepharismidae</taxon>
        <taxon>Blepharisma</taxon>
    </lineage>
</organism>
<dbReference type="GO" id="GO:0006529">
    <property type="term" value="P:asparagine biosynthetic process"/>
    <property type="evidence" value="ECO:0007669"/>
    <property type="project" value="UniProtKB-KW"/>
</dbReference>
<dbReference type="AlphaFoldDB" id="A0AAU9IEF3"/>
<comment type="caution">
    <text evidence="5">The sequence shown here is derived from an EMBL/GenBank/DDBJ whole genome shotgun (WGS) entry which is preliminary data.</text>
</comment>
<protein>
    <recommendedName>
        <fullName evidence="4">Glutamine amidotransferase type-2 domain-containing protein</fullName>
    </recommendedName>
</protein>
<keyword evidence="2" id="KW-0061">Asparagine biosynthesis</keyword>
<dbReference type="EMBL" id="CAJZBQ010000011">
    <property type="protein sequence ID" value="CAG9313789.1"/>
    <property type="molecule type" value="Genomic_DNA"/>
</dbReference>
<keyword evidence="6" id="KW-1185">Reference proteome</keyword>
<gene>
    <name evidence="5" type="ORF">BSTOLATCC_MIC9593</name>
</gene>
<dbReference type="InterPro" id="IPR051857">
    <property type="entry name" value="Asn_synthetase_domain"/>
</dbReference>
<dbReference type="GO" id="GO:0004066">
    <property type="term" value="F:asparagine synthase (glutamine-hydrolyzing) activity"/>
    <property type="evidence" value="ECO:0007669"/>
    <property type="project" value="InterPro"/>
</dbReference>
<evidence type="ECO:0000259" key="4">
    <source>
        <dbReference type="PROSITE" id="PS51278"/>
    </source>
</evidence>
<dbReference type="InterPro" id="IPR029055">
    <property type="entry name" value="Ntn_hydrolases_N"/>
</dbReference>
<dbReference type="PROSITE" id="PS51278">
    <property type="entry name" value="GATASE_TYPE_2"/>
    <property type="match status" value="1"/>
</dbReference>
<dbReference type="InterPro" id="IPR017932">
    <property type="entry name" value="GATase_2_dom"/>
</dbReference>
<dbReference type="CDD" id="cd01991">
    <property type="entry name" value="Asn_synthase_B_C"/>
    <property type="match status" value="1"/>
</dbReference>
<dbReference type="Proteomes" id="UP001162131">
    <property type="component" value="Unassembled WGS sequence"/>
</dbReference>
<evidence type="ECO:0000313" key="5">
    <source>
        <dbReference type="EMBL" id="CAG9313789.1"/>
    </source>
</evidence>
<reference evidence="5" key="1">
    <citation type="submission" date="2021-09" db="EMBL/GenBank/DDBJ databases">
        <authorList>
            <consortium name="AG Swart"/>
            <person name="Singh M."/>
            <person name="Singh A."/>
            <person name="Seah K."/>
            <person name="Emmerich C."/>
        </authorList>
    </citation>
    <scope>NUCLEOTIDE SEQUENCE</scope>
    <source>
        <strain evidence="5">ATCC30299</strain>
    </source>
</reference>
<keyword evidence="1" id="KW-0028">Amino-acid biosynthesis</keyword>
<dbReference type="SUPFAM" id="SSF56235">
    <property type="entry name" value="N-terminal nucleophile aminohydrolases (Ntn hydrolases)"/>
    <property type="match status" value="1"/>
</dbReference>
<evidence type="ECO:0000313" key="6">
    <source>
        <dbReference type="Proteomes" id="UP001162131"/>
    </source>
</evidence>
<dbReference type="PANTHER" id="PTHR45937:SF1">
    <property type="entry name" value="ASPARAGINE SYNTHETASE DOMAIN-CONTAINING PROTEIN 1"/>
    <property type="match status" value="1"/>
</dbReference>
<keyword evidence="3" id="KW-0315">Glutamine amidotransferase</keyword>
<evidence type="ECO:0000256" key="3">
    <source>
        <dbReference type="ARBA" id="ARBA00022962"/>
    </source>
</evidence>
<dbReference type="Pfam" id="PF00733">
    <property type="entry name" value="Asn_synthase"/>
    <property type="match status" value="2"/>
</dbReference>
<name>A0AAU9IEF3_9CILI</name>
<proteinExistence type="predicted"/>
<accession>A0AAU9IEF3</accession>
<dbReference type="InterPro" id="IPR001962">
    <property type="entry name" value="Asn_synthase"/>
</dbReference>
<dbReference type="SUPFAM" id="SSF52402">
    <property type="entry name" value="Adenine nucleotide alpha hydrolases-like"/>
    <property type="match status" value="1"/>
</dbReference>
<dbReference type="Gene3D" id="3.40.50.620">
    <property type="entry name" value="HUPs"/>
    <property type="match status" value="1"/>
</dbReference>
<feature type="domain" description="Glutamine amidotransferase type-2" evidence="4">
    <location>
        <begin position="2"/>
        <end position="237"/>
    </location>
</feature>
<evidence type="ECO:0000256" key="1">
    <source>
        <dbReference type="ARBA" id="ARBA00022605"/>
    </source>
</evidence>